<dbReference type="SUPFAM" id="SSF51445">
    <property type="entry name" value="(Trans)glycosidases"/>
    <property type="match status" value="1"/>
</dbReference>
<evidence type="ECO:0008006" key="4">
    <source>
        <dbReference type="Google" id="ProtNLM"/>
    </source>
</evidence>
<dbReference type="PANTHER" id="PTHR10353">
    <property type="entry name" value="GLYCOSYL HYDROLASE"/>
    <property type="match status" value="1"/>
</dbReference>
<comment type="similarity">
    <text evidence="1">Belongs to the glycosyl hydrolase 1 family.</text>
</comment>
<dbReference type="Proteomes" id="UP001565368">
    <property type="component" value="Unassembled WGS sequence"/>
</dbReference>
<dbReference type="Gene3D" id="3.20.20.80">
    <property type="entry name" value="Glycosidases"/>
    <property type="match status" value="1"/>
</dbReference>
<sequence>MALRNDFLWGFATAAAQIEGGGEEQERASGKGLSIWDWFCEKPGVIRDGAKVNRTCDFYTRWREDLALMASLGATSFRFSISWPRVIPLGGAADPVNEAGLQFYDDVIDECLRLGITPFVTLYHWDLPLELHRRYGGLLNKERFVPDYLRYARLCYARYGDRVRHWLTFNEPWVVAIHGFHNGVMAPGHKSNTEPWVAGHTILVAHAHAAKVYQREFQPSQQGTIGITLNGDWAEPWDDSAESIKAAQDKTDVAIGWFADPVYLGKYPDSMREMLRDRLPEFTAEELALLKDSSEFYGMNFYTANTVKAGGDDESQGNAVMLFTRPDGSAIGPESDLDWLRDVPWGFRKMLKYLYARYGKPIYVTENGYAVKGESDMRAEDAVRDTDRVNYYTGYLGALRAAVEEDGVDVRSYYAWSFIDNFEWASGLIPRFGSVRVDYDTFERTLKDSAYTVSDFFKANIAAGKHKHLNGKA</sequence>
<dbReference type="RefSeq" id="XP_069213374.1">
    <property type="nucleotide sequence ID" value="XM_069349830.1"/>
</dbReference>
<protein>
    <recommendedName>
        <fullName evidence="4">Beta-glucosidase</fullName>
    </recommendedName>
</protein>
<dbReference type="InterPro" id="IPR001360">
    <property type="entry name" value="Glyco_hydro_1"/>
</dbReference>
<dbReference type="PRINTS" id="PR00131">
    <property type="entry name" value="GLHYDRLASE1"/>
</dbReference>
<dbReference type="Pfam" id="PF00232">
    <property type="entry name" value="Glyco_hydro_1"/>
    <property type="match status" value="1"/>
</dbReference>
<gene>
    <name evidence="2" type="ORF">Q8F55_001197</name>
</gene>
<evidence type="ECO:0000313" key="3">
    <source>
        <dbReference type="Proteomes" id="UP001565368"/>
    </source>
</evidence>
<name>A0ABR3QFD5_9TREE</name>
<comment type="caution">
    <text evidence="2">The sequence shown here is derived from an EMBL/GenBank/DDBJ whole genome shotgun (WGS) entry which is preliminary data.</text>
</comment>
<proteinExistence type="inferred from homology"/>
<accession>A0ABR3QFD5</accession>
<dbReference type="EMBL" id="JBBXJM010000001">
    <property type="protein sequence ID" value="KAL1413430.1"/>
    <property type="molecule type" value="Genomic_DNA"/>
</dbReference>
<evidence type="ECO:0000313" key="2">
    <source>
        <dbReference type="EMBL" id="KAL1413430.1"/>
    </source>
</evidence>
<organism evidence="2 3">
    <name type="scientific">Vanrija albida</name>
    <dbReference type="NCBI Taxonomy" id="181172"/>
    <lineage>
        <taxon>Eukaryota</taxon>
        <taxon>Fungi</taxon>
        <taxon>Dikarya</taxon>
        <taxon>Basidiomycota</taxon>
        <taxon>Agaricomycotina</taxon>
        <taxon>Tremellomycetes</taxon>
        <taxon>Trichosporonales</taxon>
        <taxon>Trichosporonaceae</taxon>
        <taxon>Vanrija</taxon>
    </lineage>
</organism>
<dbReference type="PANTHER" id="PTHR10353:SF134">
    <property type="entry name" value="PUTATIVE (AFU_ORTHOLOGUE AFUA_3G12600)-RELATED"/>
    <property type="match status" value="1"/>
</dbReference>
<keyword evidence="3" id="KW-1185">Reference proteome</keyword>
<dbReference type="GeneID" id="95982240"/>
<dbReference type="InterPro" id="IPR017853">
    <property type="entry name" value="GH"/>
</dbReference>
<evidence type="ECO:0000256" key="1">
    <source>
        <dbReference type="RuleBase" id="RU003690"/>
    </source>
</evidence>
<reference evidence="2 3" key="1">
    <citation type="submission" date="2023-08" db="EMBL/GenBank/DDBJ databases">
        <title>Annotated Genome Sequence of Vanrija albida AlHP1.</title>
        <authorList>
            <person name="Herzog R."/>
        </authorList>
    </citation>
    <scope>NUCLEOTIDE SEQUENCE [LARGE SCALE GENOMIC DNA]</scope>
    <source>
        <strain evidence="2 3">AlHP1</strain>
    </source>
</reference>